<dbReference type="Proteomes" id="UP000323075">
    <property type="component" value="Unassembled WGS sequence"/>
</dbReference>
<feature type="transmembrane region" description="Helical" evidence="11">
    <location>
        <begin position="280"/>
        <end position="303"/>
    </location>
</feature>
<dbReference type="EMBL" id="VRYN01000001">
    <property type="protein sequence ID" value="TYO82354.1"/>
    <property type="molecule type" value="Genomic_DNA"/>
</dbReference>
<feature type="transmembrane region" description="Helical" evidence="11">
    <location>
        <begin position="20"/>
        <end position="40"/>
    </location>
</feature>
<dbReference type="InterPro" id="IPR037294">
    <property type="entry name" value="ABC_BtuC-like"/>
</dbReference>
<dbReference type="GO" id="GO:0022857">
    <property type="term" value="F:transmembrane transporter activity"/>
    <property type="evidence" value="ECO:0007669"/>
    <property type="project" value="InterPro"/>
</dbReference>
<keyword evidence="3" id="KW-0813">Transport</keyword>
<evidence type="ECO:0000256" key="11">
    <source>
        <dbReference type="SAM" id="Phobius"/>
    </source>
</evidence>
<protein>
    <recommendedName>
        <fullName evidence="10">Cobalamin import system permease protein BtuC</fullName>
    </recommendedName>
</protein>
<evidence type="ECO:0000256" key="7">
    <source>
        <dbReference type="ARBA" id="ARBA00023136"/>
    </source>
</evidence>
<feature type="transmembrane region" description="Helical" evidence="11">
    <location>
        <begin position="132"/>
        <end position="150"/>
    </location>
</feature>
<evidence type="ECO:0000256" key="4">
    <source>
        <dbReference type="ARBA" id="ARBA00022475"/>
    </source>
</evidence>
<keyword evidence="4" id="KW-1003">Cell membrane</keyword>
<keyword evidence="5 11" id="KW-0812">Transmembrane</keyword>
<dbReference type="RefSeq" id="WP_136360964.1">
    <property type="nucleotide sequence ID" value="NZ_VRYN01000001.1"/>
</dbReference>
<dbReference type="Proteomes" id="UP000296216">
    <property type="component" value="Chromosome"/>
</dbReference>
<dbReference type="EMBL" id="CP038631">
    <property type="protein sequence ID" value="QCC43860.1"/>
    <property type="molecule type" value="Genomic_DNA"/>
</dbReference>
<feature type="transmembrane region" description="Helical" evidence="11">
    <location>
        <begin position="156"/>
        <end position="174"/>
    </location>
</feature>
<dbReference type="InterPro" id="IPR000522">
    <property type="entry name" value="ABC_transptr_permease_BtuC"/>
</dbReference>
<comment type="similarity">
    <text evidence="2">Belongs to the binding-protein-dependent transport system permease family. FecCD subfamily.</text>
</comment>
<comment type="subunit">
    <text evidence="9">The complex is composed of two ATP-binding proteins (BtuD), two transmembrane proteins (BtuC) and a solute-binding protein (BtuF).</text>
</comment>
<dbReference type="FunFam" id="1.10.3470.10:FF:000001">
    <property type="entry name" value="Vitamin B12 ABC transporter permease BtuC"/>
    <property type="match status" value="1"/>
</dbReference>
<keyword evidence="7 11" id="KW-0472">Membrane</keyword>
<dbReference type="Pfam" id="PF01032">
    <property type="entry name" value="FecCD"/>
    <property type="match status" value="1"/>
</dbReference>
<feature type="transmembrane region" description="Helical" evidence="11">
    <location>
        <begin position="103"/>
        <end position="120"/>
    </location>
</feature>
<evidence type="ECO:0000313" key="15">
    <source>
        <dbReference type="Proteomes" id="UP000323075"/>
    </source>
</evidence>
<dbReference type="AlphaFoldDB" id="A0A4D6GQA0"/>
<evidence type="ECO:0000256" key="8">
    <source>
        <dbReference type="ARBA" id="ARBA00053891"/>
    </source>
</evidence>
<accession>A0A4D6GQA0</accession>
<dbReference type="SUPFAM" id="SSF81345">
    <property type="entry name" value="ABC transporter involved in vitamin B12 uptake, BtuC"/>
    <property type="match status" value="1"/>
</dbReference>
<comment type="subcellular location">
    <subcellularLocation>
        <location evidence="1">Cell membrane</location>
        <topology evidence="1">Multi-pass membrane protein</topology>
    </subcellularLocation>
</comment>
<evidence type="ECO:0000256" key="9">
    <source>
        <dbReference type="ARBA" id="ARBA00064420"/>
    </source>
</evidence>
<reference evidence="12" key="3">
    <citation type="journal article" name="MicrobiologyOpen">
        <title>Whole-genome comparison between the type strain of Halobacterium salinarum (DSM 3754(T)) and the laboratory strains R1 and NRC-1.</title>
        <authorList>
            <person name="Pfeiffer F."/>
            <person name="Losensky G."/>
            <person name="Marchfelder A."/>
            <person name="Habermann B."/>
            <person name="Dyall-Smith M."/>
        </authorList>
    </citation>
    <scope>NUCLEOTIDE SEQUENCE</scope>
    <source>
        <strain evidence="12">91-R6</strain>
    </source>
</reference>
<evidence type="ECO:0000256" key="3">
    <source>
        <dbReference type="ARBA" id="ARBA00022448"/>
    </source>
</evidence>
<reference evidence="13 15" key="2">
    <citation type="submission" date="2019-07" db="EMBL/GenBank/DDBJ databases">
        <title>Genomic Encyclopedia of Archaeal and Bacterial Type Strains, Phase II (KMG-II): from individual species to whole genera.</title>
        <authorList>
            <person name="Goeker M."/>
        </authorList>
    </citation>
    <scope>NUCLEOTIDE SEQUENCE [LARGE SCALE GENOMIC DNA]</scope>
    <source>
        <strain evidence="13 15">DSM 3754</strain>
    </source>
</reference>
<evidence type="ECO:0000313" key="14">
    <source>
        <dbReference type="Proteomes" id="UP000296216"/>
    </source>
</evidence>
<proteinExistence type="inferred from homology"/>
<evidence type="ECO:0000313" key="12">
    <source>
        <dbReference type="EMBL" id="QCC43860.1"/>
    </source>
</evidence>
<feature type="transmembrane region" description="Helical" evidence="11">
    <location>
        <begin position="315"/>
        <end position="337"/>
    </location>
</feature>
<name>A0A4D6GQA0_HALS9</name>
<evidence type="ECO:0000313" key="13">
    <source>
        <dbReference type="EMBL" id="TYO82354.1"/>
    </source>
</evidence>
<dbReference type="PANTHER" id="PTHR30472:SF25">
    <property type="entry name" value="ABC TRANSPORTER PERMEASE PROTEIN MJ0876-RELATED"/>
    <property type="match status" value="1"/>
</dbReference>
<reference evidence="12 14" key="1">
    <citation type="journal article" date="2019" name="Microbiol. Resour. Announc.">
        <title>The Genome Sequence of the Halobacterium salinarum Type Strain Is Closely Related to That of Laboratory Strains NRC-1 and R1.</title>
        <authorList>
            <person name="Pfeiffer F."/>
            <person name="Marchfelder A."/>
            <person name="Habermann B."/>
            <person name="Dyall-Smith M.L."/>
        </authorList>
    </citation>
    <scope>NUCLEOTIDE SEQUENCE [LARGE SCALE GENOMIC DNA]</scope>
    <source>
        <strain evidence="12">91-R6</strain>
        <strain evidence="14">ATCC 33171 / DSM 3754 / JCM 8978 / NBRC 102687 / NCIMB 764 / 91-R6</strain>
    </source>
</reference>
<organism evidence="12 14">
    <name type="scientific">Halobacterium salinarum (strain ATCC 33171 / DSM 3754 / JCM 8978 / NBRC 102687 / NCIMB 764 / 91-R6)</name>
    <dbReference type="NCBI Taxonomy" id="2597657"/>
    <lineage>
        <taxon>Archaea</taxon>
        <taxon>Methanobacteriati</taxon>
        <taxon>Methanobacteriota</taxon>
        <taxon>Stenosarchaea group</taxon>
        <taxon>Halobacteria</taxon>
        <taxon>Halobacteriales</taxon>
        <taxon>Halobacteriaceae</taxon>
        <taxon>Halobacterium</taxon>
    </lineage>
</organism>
<evidence type="ECO:0000256" key="6">
    <source>
        <dbReference type="ARBA" id="ARBA00022989"/>
    </source>
</evidence>
<dbReference type="CDD" id="cd06550">
    <property type="entry name" value="TM_ABC_iron-siderophores_like"/>
    <property type="match status" value="1"/>
</dbReference>
<feature type="transmembrane region" description="Helical" evidence="11">
    <location>
        <begin position="186"/>
        <end position="208"/>
    </location>
</feature>
<evidence type="ECO:0000256" key="5">
    <source>
        <dbReference type="ARBA" id="ARBA00022692"/>
    </source>
</evidence>
<evidence type="ECO:0000256" key="10">
    <source>
        <dbReference type="ARBA" id="ARBA00071366"/>
    </source>
</evidence>
<dbReference type="Gene3D" id="1.10.3470.10">
    <property type="entry name" value="ABC transporter involved in vitamin B12 uptake, BtuC"/>
    <property type="match status" value="1"/>
</dbReference>
<dbReference type="PANTHER" id="PTHR30472">
    <property type="entry name" value="FERRIC ENTEROBACTIN TRANSPORT SYSTEM PERMEASE PROTEIN"/>
    <property type="match status" value="1"/>
</dbReference>
<keyword evidence="6 11" id="KW-1133">Transmembrane helix</keyword>
<evidence type="ECO:0000256" key="2">
    <source>
        <dbReference type="ARBA" id="ARBA00007935"/>
    </source>
</evidence>
<sequence>MSRQSRTRTGLRPSFDGALAGIAVASTAAVVLGALVQVRYGGYQMPLETVWRALFDRAVWTNPDVLATILLGDGHAELLGVYHDTAVLSDATAVVWTQRLPRVVVAVFVGANLAVAGAIFQAITRNELASPYILGVSSGAGFAVVITIVFSLGTSLLPVAAALGGTGAFLLVYAVAWRGGTTPVRLVLAGVVVGTVFNSLQTGVFYFIDSNGAMRTAVSWLAGTLTGVGWTDVELIVVPTLLVVPVALTAARHLDVLLLGERRARALGMRVETIRFGLSVLAILATAAAVSVAGLVGFVGLVVPHAVRTVVGSDYRRLLVGCLFAGPALVVVADVIARLGLGGVQVPVGVVTGLVGGPYFLLLLRRTESFNEF</sequence>
<gene>
    <name evidence="13" type="ORF">APQ99_00881</name>
    <name evidence="12" type="ORF">HBSAL_00565</name>
</gene>
<dbReference type="GeneID" id="39853987"/>
<evidence type="ECO:0000256" key="1">
    <source>
        <dbReference type="ARBA" id="ARBA00004651"/>
    </source>
</evidence>
<comment type="function">
    <text evidence="8">Required for corrinoid utilization. Probably part of the ABC transporter complex BtuCDF involved in cobalamin (vitamin B12) import. Probably involved in the translocation of the substrate across the membrane.</text>
</comment>
<dbReference type="GO" id="GO:0005886">
    <property type="term" value="C:plasma membrane"/>
    <property type="evidence" value="ECO:0007669"/>
    <property type="project" value="UniProtKB-SubCell"/>
</dbReference>
<feature type="transmembrane region" description="Helical" evidence="11">
    <location>
        <begin position="344"/>
        <end position="364"/>
    </location>
</feature>